<dbReference type="PIRSF" id="PIRSF036492">
    <property type="entry name" value="ALDH"/>
    <property type="match status" value="1"/>
</dbReference>
<dbReference type="Proteomes" id="UP001298681">
    <property type="component" value="Unassembled WGS sequence"/>
</dbReference>
<evidence type="ECO:0000256" key="5">
    <source>
        <dbReference type="RuleBase" id="RU003345"/>
    </source>
</evidence>
<sequence>MSTADLVQAQRAFFDHGRTKNLAFRAVALERLEREIRAREHRLLRALRQDLGKSNMEAYMTEIGLTCSELRYIAAHIHRWAAKKWVPTPLSQFPSRSFCQAEPYGVVLVMAPWNYPFLLSMEPLIGALAAGNTVVLKPSAYAPHMAKELEELLGACFPPEYVAVVQGGREANTALLEQRFDYIFFTGSVAVGKLVMERAAAHLTPVTLELGGKSPCIVDRTANVKLAAKRIVFGKFLNAGQTCVAPDYLLVHREVKNTLVAYMRRYLQLFYGKKPQENPDYPKIINEKHFLRLKGLMENQHILVGGDDNGTDKIAPTLLDAVSPDAPVMQEEIFGPILPILTYATLEEAIRFVKAREKPLALYLFTTDRTTEKRVLQEVSFGGGCVNDTVVHLATPYMAFGGVGKSGMGSYHGKKSFDTFSHYKSILKNSSFLDMPVRYPPATARKEQLLRWFLR</sequence>
<reference evidence="7 8" key="1">
    <citation type="submission" date="2022-01" db="EMBL/GenBank/DDBJ databases">
        <title>Collection of gut derived symbiotic bacterial strains cultured from healthy donors.</title>
        <authorList>
            <person name="Lin H."/>
            <person name="Kohout C."/>
            <person name="Waligurski E."/>
            <person name="Pamer E.G."/>
        </authorList>
    </citation>
    <scope>NUCLEOTIDE SEQUENCE [LARGE SCALE GENOMIC DNA]</scope>
    <source>
        <strain evidence="7 8">DFI.7.58</strain>
    </source>
</reference>
<dbReference type="InterPro" id="IPR016162">
    <property type="entry name" value="Ald_DH_N"/>
</dbReference>
<comment type="similarity">
    <text evidence="1 3 5">Belongs to the aldehyde dehydrogenase family.</text>
</comment>
<keyword evidence="2 3" id="KW-0560">Oxidoreductase</keyword>
<dbReference type="CDD" id="cd07136">
    <property type="entry name" value="ALDH_YwdH-P39616"/>
    <property type="match status" value="1"/>
</dbReference>
<dbReference type="PROSITE" id="PS00687">
    <property type="entry name" value="ALDEHYDE_DEHYDR_GLU"/>
    <property type="match status" value="1"/>
</dbReference>
<comment type="caution">
    <text evidence="7">The sequence shown here is derived from an EMBL/GenBank/DDBJ whole genome shotgun (WGS) entry which is preliminary data.</text>
</comment>
<dbReference type="PROSITE" id="PS00070">
    <property type="entry name" value="ALDEHYDE_DEHYDR_CYS"/>
    <property type="match status" value="1"/>
</dbReference>
<evidence type="ECO:0000313" key="8">
    <source>
        <dbReference type="Proteomes" id="UP001298681"/>
    </source>
</evidence>
<feature type="active site" evidence="4">
    <location>
        <position position="209"/>
    </location>
</feature>
<dbReference type="EMBL" id="JAKNHQ010000007">
    <property type="protein sequence ID" value="MCG4610623.1"/>
    <property type="molecule type" value="Genomic_DNA"/>
</dbReference>
<evidence type="ECO:0000256" key="3">
    <source>
        <dbReference type="PIRNR" id="PIRNR036492"/>
    </source>
</evidence>
<dbReference type="PANTHER" id="PTHR43570:SF16">
    <property type="entry name" value="ALDEHYDE DEHYDROGENASE TYPE III, ISOFORM Q"/>
    <property type="match status" value="1"/>
</dbReference>
<feature type="domain" description="Aldehyde dehydrogenase" evidence="6">
    <location>
        <begin position="8"/>
        <end position="426"/>
    </location>
</feature>
<organism evidence="7 8">
    <name type="scientific">Anaeromassilibacillus senegalensis</name>
    <dbReference type="NCBI Taxonomy" id="1673717"/>
    <lineage>
        <taxon>Bacteria</taxon>
        <taxon>Bacillati</taxon>
        <taxon>Bacillota</taxon>
        <taxon>Clostridia</taxon>
        <taxon>Eubacteriales</taxon>
        <taxon>Acutalibacteraceae</taxon>
        <taxon>Anaeromassilibacillus</taxon>
    </lineage>
</organism>
<dbReference type="Gene3D" id="3.40.605.10">
    <property type="entry name" value="Aldehyde Dehydrogenase, Chain A, domain 1"/>
    <property type="match status" value="1"/>
</dbReference>
<name>A0ABS9MJE0_9FIRM</name>
<evidence type="ECO:0000256" key="1">
    <source>
        <dbReference type="ARBA" id="ARBA00009986"/>
    </source>
</evidence>
<dbReference type="InterPro" id="IPR029510">
    <property type="entry name" value="Ald_DH_CS_GLU"/>
</dbReference>
<dbReference type="RefSeq" id="WP_087234784.1">
    <property type="nucleotide sequence ID" value="NZ_JAKNHQ010000007.1"/>
</dbReference>
<evidence type="ECO:0000256" key="4">
    <source>
        <dbReference type="PROSITE-ProRule" id="PRU10007"/>
    </source>
</evidence>
<dbReference type="Pfam" id="PF00171">
    <property type="entry name" value="Aldedh"/>
    <property type="match status" value="1"/>
</dbReference>
<dbReference type="InterPro" id="IPR016160">
    <property type="entry name" value="Ald_DH_CS_CYS"/>
</dbReference>
<evidence type="ECO:0000259" key="6">
    <source>
        <dbReference type="Pfam" id="PF00171"/>
    </source>
</evidence>
<dbReference type="InterPro" id="IPR012394">
    <property type="entry name" value="Aldehyde_DH_NAD(P)"/>
</dbReference>
<dbReference type="PANTHER" id="PTHR43570">
    <property type="entry name" value="ALDEHYDE DEHYDROGENASE"/>
    <property type="match status" value="1"/>
</dbReference>
<dbReference type="Gene3D" id="3.40.309.10">
    <property type="entry name" value="Aldehyde Dehydrogenase, Chain A, domain 2"/>
    <property type="match status" value="1"/>
</dbReference>
<dbReference type="InterPro" id="IPR016161">
    <property type="entry name" value="Ald_DH/histidinol_DH"/>
</dbReference>
<dbReference type="SUPFAM" id="SSF53720">
    <property type="entry name" value="ALDH-like"/>
    <property type="match status" value="1"/>
</dbReference>
<dbReference type="InterPro" id="IPR016163">
    <property type="entry name" value="Ald_DH_C"/>
</dbReference>
<protein>
    <recommendedName>
        <fullName evidence="3">Aldehyde dehydrogenase</fullName>
    </recommendedName>
</protein>
<evidence type="ECO:0000313" key="7">
    <source>
        <dbReference type="EMBL" id="MCG4610623.1"/>
    </source>
</evidence>
<gene>
    <name evidence="7" type="ORF">L0P57_06710</name>
</gene>
<evidence type="ECO:0000256" key="2">
    <source>
        <dbReference type="ARBA" id="ARBA00023002"/>
    </source>
</evidence>
<accession>A0ABS9MJE0</accession>
<proteinExistence type="inferred from homology"/>
<keyword evidence="8" id="KW-1185">Reference proteome</keyword>
<dbReference type="InterPro" id="IPR015590">
    <property type="entry name" value="Aldehyde_DH_dom"/>
</dbReference>